<keyword evidence="13 16" id="KW-0275">Fatty acid biosynthesis</keyword>
<evidence type="ECO:0000256" key="15">
    <source>
        <dbReference type="ARBA" id="ARBA00025733"/>
    </source>
</evidence>
<evidence type="ECO:0000256" key="8">
    <source>
        <dbReference type="ARBA" id="ARBA00022832"/>
    </source>
</evidence>
<feature type="domain" description="CS" evidence="17">
    <location>
        <begin position="5"/>
        <end position="98"/>
    </location>
</feature>
<evidence type="ECO:0000313" key="19">
    <source>
        <dbReference type="Proteomes" id="UP000291343"/>
    </source>
</evidence>
<dbReference type="GO" id="GO:0042761">
    <property type="term" value="P:very long-chain fatty acid biosynthetic process"/>
    <property type="evidence" value="ECO:0007669"/>
    <property type="project" value="TreeGrafter"/>
</dbReference>
<dbReference type="Pfam" id="PF04387">
    <property type="entry name" value="PTPLA"/>
    <property type="match status" value="1"/>
</dbReference>
<dbReference type="EMBL" id="QKKF02000132">
    <property type="protein sequence ID" value="RZF49265.1"/>
    <property type="molecule type" value="Genomic_DNA"/>
</dbReference>
<feature type="transmembrane region" description="Helical" evidence="16">
    <location>
        <begin position="220"/>
        <end position="245"/>
    </location>
</feature>
<dbReference type="CDD" id="cd06465">
    <property type="entry name" value="p23_hB-ind1_like"/>
    <property type="match status" value="1"/>
</dbReference>
<keyword evidence="14 16" id="KW-0456">Lyase</keyword>
<protein>
    <recommendedName>
        <fullName evidence="4 16">Very-long-chain (3R)-3-hydroxyacyl-CoA dehydratase</fullName>
        <ecNumber evidence="4 16">4.2.1.134</ecNumber>
    </recommendedName>
</protein>
<dbReference type="AlphaFoldDB" id="A0A482XT13"/>
<dbReference type="UniPathway" id="UPA00094"/>
<keyword evidence="5 16" id="KW-0444">Lipid biosynthesis</keyword>
<comment type="subcellular location">
    <subcellularLocation>
        <location evidence="1 16">Endoplasmic reticulum membrane</location>
        <topology evidence="1 16">Multi-pass membrane protein</topology>
    </subcellularLocation>
</comment>
<feature type="transmembrane region" description="Helical" evidence="16">
    <location>
        <begin position="257"/>
        <end position="275"/>
    </location>
</feature>
<evidence type="ECO:0000256" key="14">
    <source>
        <dbReference type="ARBA" id="ARBA00023239"/>
    </source>
</evidence>
<accession>A0A482XT13</accession>
<dbReference type="Proteomes" id="UP000291343">
    <property type="component" value="Unassembled WGS sequence"/>
</dbReference>
<keyword evidence="12 16" id="KW-0472">Membrane</keyword>
<dbReference type="SMR" id="A0A482XT13"/>
<dbReference type="InterPro" id="IPR007482">
    <property type="entry name" value="Tyr_Pase-like_PTPLA"/>
</dbReference>
<dbReference type="Gene3D" id="2.60.40.790">
    <property type="match status" value="1"/>
</dbReference>
<evidence type="ECO:0000256" key="13">
    <source>
        <dbReference type="ARBA" id="ARBA00023160"/>
    </source>
</evidence>
<evidence type="ECO:0000313" key="18">
    <source>
        <dbReference type="EMBL" id="RZF49265.1"/>
    </source>
</evidence>
<comment type="function">
    <text evidence="16">Catalyzes the third of the four reactions of the long-chain fatty acids elongation cycle. This endoplasmic reticulum-bound enzymatic process, allows the addition of two carbons to the chain of long- and very long-chain fatty acids/VLCFAs per cycle. This enzyme catalyzes the dehydration of the 3-hydroxyacyl-CoA intermediate into trans-2,3-enoyl-CoA, within each cycle of fatty acid elongation. Thereby, it participates to the production of VLCFAs of different chain lengths that are involved in multiple biological processes as precursors of membrane lipids and lipid mediators.</text>
</comment>
<evidence type="ECO:0000256" key="5">
    <source>
        <dbReference type="ARBA" id="ARBA00022516"/>
    </source>
</evidence>
<keyword evidence="6 16" id="KW-0812">Transmembrane</keyword>
<evidence type="ECO:0000256" key="7">
    <source>
        <dbReference type="ARBA" id="ARBA00022824"/>
    </source>
</evidence>
<dbReference type="InParanoid" id="A0A482XT13"/>
<comment type="similarity">
    <text evidence="15">Belongs to the p23/wos2 family.</text>
</comment>
<evidence type="ECO:0000256" key="6">
    <source>
        <dbReference type="ARBA" id="ARBA00022692"/>
    </source>
</evidence>
<dbReference type="GO" id="GO:0102158">
    <property type="term" value="F:very-long-chain (3R)-3-hydroxyacyl-CoA dehydratase activity"/>
    <property type="evidence" value="ECO:0007669"/>
    <property type="project" value="UniProtKB-EC"/>
</dbReference>
<dbReference type="SUPFAM" id="SSF49764">
    <property type="entry name" value="HSP20-like chaperones"/>
    <property type="match status" value="1"/>
</dbReference>
<comment type="catalytic activity">
    <reaction evidence="16">
        <text>a very-long-chain (3R)-3-hydroxyacyl-CoA = a very-long-chain (2E)-enoyl-CoA + H2O</text>
        <dbReference type="Rhea" id="RHEA:45812"/>
        <dbReference type="ChEBI" id="CHEBI:15377"/>
        <dbReference type="ChEBI" id="CHEBI:83728"/>
        <dbReference type="ChEBI" id="CHEBI:85440"/>
        <dbReference type="EC" id="4.2.1.134"/>
    </reaction>
</comment>
<evidence type="ECO:0000256" key="16">
    <source>
        <dbReference type="RuleBase" id="RU363109"/>
    </source>
</evidence>
<feature type="transmembrane region" description="Helical" evidence="16">
    <location>
        <begin position="334"/>
        <end position="355"/>
    </location>
</feature>
<organism evidence="18 19">
    <name type="scientific">Laodelphax striatellus</name>
    <name type="common">Small brown planthopper</name>
    <name type="synonym">Delphax striatella</name>
    <dbReference type="NCBI Taxonomy" id="195883"/>
    <lineage>
        <taxon>Eukaryota</taxon>
        <taxon>Metazoa</taxon>
        <taxon>Ecdysozoa</taxon>
        <taxon>Arthropoda</taxon>
        <taxon>Hexapoda</taxon>
        <taxon>Insecta</taxon>
        <taxon>Pterygota</taxon>
        <taxon>Neoptera</taxon>
        <taxon>Paraneoptera</taxon>
        <taxon>Hemiptera</taxon>
        <taxon>Auchenorrhyncha</taxon>
        <taxon>Fulgoroidea</taxon>
        <taxon>Delphacidae</taxon>
        <taxon>Criomorphinae</taxon>
        <taxon>Laodelphax</taxon>
    </lineage>
</organism>
<evidence type="ECO:0000256" key="11">
    <source>
        <dbReference type="ARBA" id="ARBA00023098"/>
    </source>
</evidence>
<dbReference type="InterPro" id="IPR008978">
    <property type="entry name" value="HSP20-like_chaperone"/>
</dbReference>
<dbReference type="OrthoDB" id="2157530at2759"/>
<sequence>MTVGTPSPFVYWAQDLQNIFLKVDLKDVKEKIINIQPYGIEMGAEGVGAHGATYYHFRLNFYKDVVSKVNVEHQTKITDRSVEIILRKELDEQWPRLTKHNQKPAWLKVDFERWQTEDDEDDDLPEINANKRLRDIHGDYPGLYEKLKKDEFGYRKEDMKKVYLVLYNLSQFVFYIYIFVVMSVRYAKENVDSMPGTYDAVGTVMKFCQLIQFLEVMHPLFGYTTGSTCIAFAQVTGRAAILFVMIDAEPRMQSKPVVFYLFLIWSIIEIVRYPFYIAQIFKLNVSFLTWLRYSVWIPLYPLGILCEGIIILRNIPYFEETNRFTLSLPNAWNFTFHCPTVMKLYLLFLFFPGMYTMMRHMYNARVKKLKPNFWKRKMK</sequence>
<evidence type="ECO:0000259" key="17">
    <source>
        <dbReference type="PROSITE" id="PS51203"/>
    </source>
</evidence>
<dbReference type="FunFam" id="2.60.40.790:FF:000013">
    <property type="entry name" value="Very-long-chain (3R)-3-hydroxyacyl-CoA dehydratase"/>
    <property type="match status" value="1"/>
</dbReference>
<reference evidence="18 19" key="1">
    <citation type="journal article" date="2017" name="Gigascience">
        <title>Genome sequence of the small brown planthopper, Laodelphax striatellus.</title>
        <authorList>
            <person name="Zhu J."/>
            <person name="Jiang F."/>
            <person name="Wang X."/>
            <person name="Yang P."/>
            <person name="Bao Y."/>
            <person name="Zhao W."/>
            <person name="Wang W."/>
            <person name="Lu H."/>
            <person name="Wang Q."/>
            <person name="Cui N."/>
            <person name="Li J."/>
            <person name="Chen X."/>
            <person name="Luo L."/>
            <person name="Yu J."/>
            <person name="Kang L."/>
            <person name="Cui F."/>
        </authorList>
    </citation>
    <scope>NUCLEOTIDE SEQUENCE [LARGE SCALE GENOMIC DNA]</scope>
    <source>
        <strain evidence="18">Lst14</strain>
    </source>
</reference>
<dbReference type="STRING" id="195883.A0A482XT13"/>
<evidence type="ECO:0000256" key="10">
    <source>
        <dbReference type="ARBA" id="ARBA00023054"/>
    </source>
</evidence>
<gene>
    <name evidence="18" type="ORF">LSTR_LSTR002886</name>
</gene>
<evidence type="ECO:0000256" key="3">
    <source>
        <dbReference type="ARBA" id="ARBA00007811"/>
    </source>
</evidence>
<dbReference type="PROSITE" id="PS51203">
    <property type="entry name" value="CS"/>
    <property type="match status" value="1"/>
</dbReference>
<keyword evidence="9 16" id="KW-1133">Transmembrane helix</keyword>
<evidence type="ECO:0000256" key="2">
    <source>
        <dbReference type="ARBA" id="ARBA00005194"/>
    </source>
</evidence>
<evidence type="ECO:0000256" key="12">
    <source>
        <dbReference type="ARBA" id="ARBA00023136"/>
    </source>
</evidence>
<dbReference type="InterPro" id="IPR007052">
    <property type="entry name" value="CS_dom"/>
</dbReference>
<dbReference type="PANTHER" id="PTHR11035:SF35">
    <property type="entry name" value="VERY-LONG-CHAIN (3R)-3-HYDROXYACYL-COA DEHYDRATASE"/>
    <property type="match status" value="1"/>
</dbReference>
<dbReference type="GO" id="GO:0005789">
    <property type="term" value="C:endoplasmic reticulum membrane"/>
    <property type="evidence" value="ECO:0007669"/>
    <property type="project" value="UniProtKB-SubCell"/>
</dbReference>
<dbReference type="EC" id="4.2.1.134" evidence="4 16"/>
<keyword evidence="19" id="KW-1185">Reference proteome</keyword>
<evidence type="ECO:0000256" key="4">
    <source>
        <dbReference type="ARBA" id="ARBA00013122"/>
    </source>
</evidence>
<evidence type="ECO:0000256" key="9">
    <source>
        <dbReference type="ARBA" id="ARBA00022989"/>
    </source>
</evidence>
<dbReference type="PANTHER" id="PTHR11035">
    <property type="entry name" value="VERY-LONG-CHAIN (3R)-3-HYDROXYACYL-COA DEHYDRATASE"/>
    <property type="match status" value="1"/>
</dbReference>
<dbReference type="FunCoup" id="A0A482XT13">
    <property type="interactions" value="735"/>
</dbReference>
<evidence type="ECO:0000256" key="1">
    <source>
        <dbReference type="ARBA" id="ARBA00004477"/>
    </source>
</evidence>
<feature type="transmembrane region" description="Helical" evidence="16">
    <location>
        <begin position="162"/>
        <end position="184"/>
    </location>
</feature>
<keyword evidence="10" id="KW-0175">Coiled coil</keyword>
<dbReference type="GO" id="GO:0030497">
    <property type="term" value="P:fatty acid elongation"/>
    <property type="evidence" value="ECO:0007669"/>
    <property type="project" value="TreeGrafter"/>
</dbReference>
<keyword evidence="8 16" id="KW-0276">Fatty acid metabolism</keyword>
<comment type="caution">
    <text evidence="18">The sequence shown here is derived from an EMBL/GenBank/DDBJ whole genome shotgun (WGS) entry which is preliminary data.</text>
</comment>
<proteinExistence type="inferred from homology"/>
<comment type="similarity">
    <text evidence="3 16">Belongs to the very long-chain fatty acids dehydratase HACD family.</text>
</comment>
<keyword evidence="7 16" id="KW-0256">Endoplasmic reticulum</keyword>
<name>A0A482XT13_LAOST</name>
<feature type="transmembrane region" description="Helical" evidence="16">
    <location>
        <begin position="295"/>
        <end position="313"/>
    </location>
</feature>
<comment type="pathway">
    <text evidence="2 16">Lipid metabolism; fatty acid biosynthesis.</text>
</comment>
<keyword evidence="11 16" id="KW-0443">Lipid metabolism</keyword>
<dbReference type="GO" id="GO:0030148">
    <property type="term" value="P:sphingolipid biosynthetic process"/>
    <property type="evidence" value="ECO:0007669"/>
    <property type="project" value="TreeGrafter"/>
</dbReference>